<sequence>MASGKVKWFNNAKGFGFLIADGKEMGDIFAHYSQIVGEGYKSLKANDRVLFDIIEGPKGPHACSIRSEANATQATGAQAHTQQDTVKA</sequence>
<feature type="region of interest" description="Disordered" evidence="3">
    <location>
        <begin position="69"/>
        <end position="88"/>
    </location>
</feature>
<dbReference type="eggNOG" id="COG1278">
    <property type="taxonomic scope" value="Bacteria"/>
</dbReference>
<dbReference type="GO" id="GO:0003729">
    <property type="term" value="F:mRNA binding"/>
    <property type="evidence" value="ECO:0007669"/>
    <property type="project" value="TreeGrafter"/>
</dbReference>
<dbReference type="PANTHER" id="PTHR46109:SF1">
    <property type="entry name" value="PROTEIN LIN-28 HOMOLOG"/>
    <property type="match status" value="1"/>
</dbReference>
<dbReference type="Proteomes" id="UP000029493">
    <property type="component" value="Chromosome"/>
</dbReference>
<dbReference type="STRING" id="157783.LK03_19625"/>
<dbReference type="SMART" id="SM00357">
    <property type="entry name" value="CSP"/>
    <property type="match status" value="1"/>
</dbReference>
<dbReference type="CDD" id="cd04458">
    <property type="entry name" value="CSP_CDS"/>
    <property type="match status" value="1"/>
</dbReference>
<dbReference type="InterPro" id="IPR012156">
    <property type="entry name" value="Cold_shock_CspA"/>
</dbReference>
<feature type="compositionally biased region" description="Low complexity" evidence="3">
    <location>
        <begin position="71"/>
        <end position="88"/>
    </location>
</feature>
<dbReference type="InterPro" id="IPR002059">
    <property type="entry name" value="CSP_DNA-bd"/>
</dbReference>
<evidence type="ECO:0000313" key="6">
    <source>
        <dbReference type="Proteomes" id="UP000029493"/>
    </source>
</evidence>
<dbReference type="EMBL" id="CP009455">
    <property type="protein sequence ID" value="AIR91340.1"/>
    <property type="molecule type" value="Genomic_DNA"/>
</dbReference>
<dbReference type="GO" id="GO:0005829">
    <property type="term" value="C:cytosol"/>
    <property type="evidence" value="ECO:0007669"/>
    <property type="project" value="UniProtKB-ARBA"/>
</dbReference>
<dbReference type="OrthoDB" id="9810590at2"/>
<gene>
    <name evidence="5" type="ORF">LK03_19625</name>
</gene>
<dbReference type="GO" id="GO:0031054">
    <property type="term" value="P:pre-miRNA processing"/>
    <property type="evidence" value="ECO:0007669"/>
    <property type="project" value="TreeGrafter"/>
</dbReference>
<keyword evidence="6" id="KW-1185">Reference proteome</keyword>
<dbReference type="KEGG" id="psw:LK03_19625"/>
<dbReference type="PRINTS" id="PR00050">
    <property type="entry name" value="COLDSHOCK"/>
</dbReference>
<evidence type="ECO:0000259" key="4">
    <source>
        <dbReference type="PROSITE" id="PS51857"/>
    </source>
</evidence>
<evidence type="ECO:0000256" key="1">
    <source>
        <dbReference type="ARBA" id="ARBA00004496"/>
    </source>
</evidence>
<accession>A0A089WPW5</accession>
<dbReference type="Pfam" id="PF00313">
    <property type="entry name" value="CSD"/>
    <property type="match status" value="1"/>
</dbReference>
<dbReference type="RefSeq" id="WP_038414840.1">
    <property type="nucleotide sequence ID" value="NZ_CP009455.1"/>
</dbReference>
<dbReference type="PANTHER" id="PTHR46109">
    <property type="entry name" value="PROTEIN LIN-28"/>
    <property type="match status" value="1"/>
</dbReference>
<evidence type="ECO:0000256" key="2">
    <source>
        <dbReference type="ARBA" id="ARBA00022490"/>
    </source>
</evidence>
<reference evidence="5 6" key="1">
    <citation type="submission" date="2014-09" db="EMBL/GenBank/DDBJ databases">
        <authorList>
            <person name="Chan K.-G."/>
        </authorList>
    </citation>
    <scope>NUCLEOTIDE SEQUENCE [LARGE SCALE GENOMIC DNA]</scope>
    <source>
        <strain evidence="5 6">ND07</strain>
    </source>
</reference>
<organism evidence="5 6">
    <name type="scientific">Pseudomonas cremoricolorata</name>
    <dbReference type="NCBI Taxonomy" id="157783"/>
    <lineage>
        <taxon>Bacteria</taxon>
        <taxon>Pseudomonadati</taxon>
        <taxon>Pseudomonadota</taxon>
        <taxon>Gammaproteobacteria</taxon>
        <taxon>Pseudomonadales</taxon>
        <taxon>Pseudomonadaceae</taxon>
        <taxon>Pseudomonas</taxon>
    </lineage>
</organism>
<dbReference type="InterPro" id="IPR012340">
    <property type="entry name" value="NA-bd_OB-fold"/>
</dbReference>
<dbReference type="AlphaFoldDB" id="A0A089WPW5"/>
<feature type="domain" description="CSD" evidence="4">
    <location>
        <begin position="1"/>
        <end position="67"/>
    </location>
</feature>
<dbReference type="PIRSF" id="PIRSF002599">
    <property type="entry name" value="Cold_shock_A"/>
    <property type="match status" value="1"/>
</dbReference>
<dbReference type="InterPro" id="IPR051373">
    <property type="entry name" value="Lin-28_RNA-binding"/>
</dbReference>
<evidence type="ECO:0000256" key="3">
    <source>
        <dbReference type="SAM" id="MobiDB-lite"/>
    </source>
</evidence>
<dbReference type="Gene3D" id="2.40.50.140">
    <property type="entry name" value="Nucleic acid-binding proteins"/>
    <property type="match status" value="1"/>
</dbReference>
<proteinExistence type="predicted"/>
<dbReference type="InterPro" id="IPR011129">
    <property type="entry name" value="CSD"/>
</dbReference>
<protein>
    <recommendedName>
        <fullName evidence="4">CSD domain-containing protein</fullName>
    </recommendedName>
</protein>
<name>A0A089WPW5_9PSED</name>
<keyword evidence="2" id="KW-0963">Cytoplasm</keyword>
<comment type="subcellular location">
    <subcellularLocation>
        <location evidence="1">Cytoplasm</location>
    </subcellularLocation>
</comment>
<dbReference type="PROSITE" id="PS51857">
    <property type="entry name" value="CSD_2"/>
    <property type="match status" value="1"/>
</dbReference>
<evidence type="ECO:0000313" key="5">
    <source>
        <dbReference type="EMBL" id="AIR91340.1"/>
    </source>
</evidence>
<dbReference type="SUPFAM" id="SSF50249">
    <property type="entry name" value="Nucleic acid-binding proteins"/>
    <property type="match status" value="1"/>
</dbReference>